<proteinExistence type="predicted"/>
<dbReference type="Gene3D" id="3.40.1810.10">
    <property type="entry name" value="Transcription factor, MADS-box"/>
    <property type="match status" value="1"/>
</dbReference>
<dbReference type="PANTHER" id="PTHR48019">
    <property type="entry name" value="SERUM RESPONSE FACTOR HOMOLOG"/>
    <property type="match status" value="1"/>
</dbReference>
<evidence type="ECO:0000259" key="6">
    <source>
        <dbReference type="PROSITE" id="PS50066"/>
    </source>
</evidence>
<keyword evidence="8" id="KW-1185">Reference proteome</keyword>
<dbReference type="Pfam" id="PF00319">
    <property type="entry name" value="SRF-TF"/>
    <property type="match status" value="1"/>
</dbReference>
<dbReference type="PRINTS" id="PR00404">
    <property type="entry name" value="MADSDOMAIN"/>
</dbReference>
<evidence type="ECO:0000313" key="8">
    <source>
        <dbReference type="Proteomes" id="UP001318860"/>
    </source>
</evidence>
<dbReference type="SMART" id="SM00432">
    <property type="entry name" value="MADS"/>
    <property type="match status" value="1"/>
</dbReference>
<evidence type="ECO:0000256" key="4">
    <source>
        <dbReference type="ARBA" id="ARBA00023163"/>
    </source>
</evidence>
<name>A0ABR0XN86_REHGL</name>
<dbReference type="InterPro" id="IPR050142">
    <property type="entry name" value="MADS-box/MEF2_TF"/>
</dbReference>
<dbReference type="SUPFAM" id="SSF55455">
    <property type="entry name" value="SRF-like"/>
    <property type="match status" value="1"/>
</dbReference>
<evidence type="ECO:0000256" key="2">
    <source>
        <dbReference type="ARBA" id="ARBA00023015"/>
    </source>
</evidence>
<dbReference type="PROSITE" id="PS50066">
    <property type="entry name" value="MADS_BOX_2"/>
    <property type="match status" value="1"/>
</dbReference>
<reference evidence="7 8" key="1">
    <citation type="journal article" date="2021" name="Comput. Struct. Biotechnol. J.">
        <title>De novo genome assembly of the potent medicinal plant Rehmannia glutinosa using nanopore technology.</title>
        <authorList>
            <person name="Ma L."/>
            <person name="Dong C."/>
            <person name="Song C."/>
            <person name="Wang X."/>
            <person name="Zheng X."/>
            <person name="Niu Y."/>
            <person name="Chen S."/>
            <person name="Feng W."/>
        </authorList>
    </citation>
    <scope>NUCLEOTIDE SEQUENCE [LARGE SCALE GENOMIC DNA]</scope>
    <source>
        <strain evidence="7">DH-2019</strain>
    </source>
</reference>
<keyword evidence="3" id="KW-0238">DNA-binding</keyword>
<dbReference type="Proteomes" id="UP001318860">
    <property type="component" value="Unassembled WGS sequence"/>
</dbReference>
<gene>
    <name evidence="7" type="ORF">DH2020_004022</name>
</gene>
<organism evidence="7 8">
    <name type="scientific">Rehmannia glutinosa</name>
    <name type="common">Chinese foxglove</name>
    <dbReference type="NCBI Taxonomy" id="99300"/>
    <lineage>
        <taxon>Eukaryota</taxon>
        <taxon>Viridiplantae</taxon>
        <taxon>Streptophyta</taxon>
        <taxon>Embryophyta</taxon>
        <taxon>Tracheophyta</taxon>
        <taxon>Spermatophyta</taxon>
        <taxon>Magnoliopsida</taxon>
        <taxon>eudicotyledons</taxon>
        <taxon>Gunneridae</taxon>
        <taxon>Pentapetalae</taxon>
        <taxon>asterids</taxon>
        <taxon>lamiids</taxon>
        <taxon>Lamiales</taxon>
        <taxon>Orobanchaceae</taxon>
        <taxon>Rehmannieae</taxon>
        <taxon>Rehmannia</taxon>
    </lineage>
</organism>
<keyword evidence="4" id="KW-0804">Transcription</keyword>
<sequence length="325" mass="37560">MGRVKLQIKKIENTTNRQVTFSKRRNGLIKKAYELSVLCDVDVALIMFSPSGRVSIFSGNRSIEDIMARYVNLPEHERGRLQNQEYLQRALGKLKSEADRTYQAASRKYNPEYDEIQEIQQEIIKCKCQLEDMEKRLRIYEGDPAEIMSLCEAEYREQILEENLKQIRVRKHVLQDYNSPGVQTSQVMNLPSENIDVNVLATRNPDNVLDWLPQRDPQVQILNFLDSNGLLPMRDEPQRLDNILPPSLTLVHAPSLHVYNHLSPSRSMEDDTHRPDFGQAIDVNLSPWAELYPTGNDPFPTAQPRERALLELFLSQLTPVDQDHI</sequence>
<dbReference type="PROSITE" id="PS00350">
    <property type="entry name" value="MADS_BOX_1"/>
    <property type="match status" value="1"/>
</dbReference>
<accession>A0ABR0XN86</accession>
<dbReference type="InterPro" id="IPR002100">
    <property type="entry name" value="TF_MADSbox"/>
</dbReference>
<comment type="subcellular location">
    <subcellularLocation>
        <location evidence="1">Nucleus</location>
    </subcellularLocation>
</comment>
<dbReference type="EMBL" id="JABTTQ020000003">
    <property type="protein sequence ID" value="KAK6160641.1"/>
    <property type="molecule type" value="Genomic_DNA"/>
</dbReference>
<dbReference type="InterPro" id="IPR036879">
    <property type="entry name" value="TF_MADSbox_sf"/>
</dbReference>
<dbReference type="CDD" id="cd00265">
    <property type="entry name" value="MADS_MEF2_like"/>
    <property type="match status" value="1"/>
</dbReference>
<feature type="domain" description="MADS-box" evidence="6">
    <location>
        <begin position="1"/>
        <end position="61"/>
    </location>
</feature>
<comment type="caution">
    <text evidence="7">The sequence shown here is derived from an EMBL/GenBank/DDBJ whole genome shotgun (WGS) entry which is preliminary data.</text>
</comment>
<evidence type="ECO:0000256" key="1">
    <source>
        <dbReference type="ARBA" id="ARBA00004123"/>
    </source>
</evidence>
<evidence type="ECO:0000256" key="3">
    <source>
        <dbReference type="ARBA" id="ARBA00023125"/>
    </source>
</evidence>
<keyword evidence="2" id="KW-0805">Transcription regulation</keyword>
<dbReference type="InterPro" id="IPR033896">
    <property type="entry name" value="MEF2-like_N"/>
</dbReference>
<evidence type="ECO:0000256" key="5">
    <source>
        <dbReference type="ARBA" id="ARBA00023242"/>
    </source>
</evidence>
<protein>
    <recommendedName>
        <fullName evidence="6">MADS-box domain-containing protein</fullName>
    </recommendedName>
</protein>
<keyword evidence="5" id="KW-0539">Nucleus</keyword>
<evidence type="ECO:0000313" key="7">
    <source>
        <dbReference type="EMBL" id="KAK6160641.1"/>
    </source>
</evidence>